<evidence type="ECO:0000313" key="3">
    <source>
        <dbReference type="Proteomes" id="UP000191680"/>
    </source>
</evidence>
<dbReference type="Proteomes" id="UP000191680">
    <property type="component" value="Unassembled WGS sequence"/>
</dbReference>
<keyword evidence="3" id="KW-1185">Reference proteome</keyword>
<protein>
    <submittedName>
        <fullName evidence="2">Uncharacterized protein</fullName>
    </submittedName>
</protein>
<dbReference type="OrthoDB" id="9974533at2"/>
<keyword evidence="1" id="KW-1133">Transmembrane helix</keyword>
<name>A0A1V6LSJ3_9FLAO</name>
<feature type="transmembrane region" description="Helical" evidence="1">
    <location>
        <begin position="63"/>
        <end position="88"/>
    </location>
</feature>
<evidence type="ECO:0000313" key="2">
    <source>
        <dbReference type="EMBL" id="OQD42946.1"/>
    </source>
</evidence>
<accession>A0A1V6LSJ3</accession>
<sequence length="89" mass="10241">MGFSSAARSVKFNLNQLGKRPHKDYKDVFGKKNKATKLEFNLKNTTRRVDIQSIIAQNKKREVFWNSITIALPLVLVAIGFLFVLIYLK</sequence>
<reference evidence="2 3" key="1">
    <citation type="submission" date="2016-12" db="EMBL/GenBank/DDBJ databases">
        <authorList>
            <person name="Song W.-J."/>
            <person name="Kurnit D.M."/>
        </authorList>
    </citation>
    <scope>NUCLEOTIDE SEQUENCE [LARGE SCALE GENOMIC DNA]</scope>
    <source>
        <strain evidence="2 3">HSG9</strain>
    </source>
</reference>
<dbReference type="AlphaFoldDB" id="A0A1V6LSJ3"/>
<dbReference type="EMBL" id="MTBC01000004">
    <property type="protein sequence ID" value="OQD42946.1"/>
    <property type="molecule type" value="Genomic_DNA"/>
</dbReference>
<dbReference type="RefSeq" id="WP_080318743.1">
    <property type="nucleotide sequence ID" value="NZ_MTBC01000004.1"/>
</dbReference>
<gene>
    <name evidence="2" type="ORF">BUL40_07575</name>
</gene>
<organism evidence="2 3">
    <name type="scientific">Croceivirga radicis</name>
    <dbReference type="NCBI Taxonomy" id="1929488"/>
    <lineage>
        <taxon>Bacteria</taxon>
        <taxon>Pseudomonadati</taxon>
        <taxon>Bacteroidota</taxon>
        <taxon>Flavobacteriia</taxon>
        <taxon>Flavobacteriales</taxon>
        <taxon>Flavobacteriaceae</taxon>
        <taxon>Croceivirga</taxon>
    </lineage>
</organism>
<keyword evidence="1" id="KW-0812">Transmembrane</keyword>
<keyword evidence="1" id="KW-0472">Membrane</keyword>
<evidence type="ECO:0000256" key="1">
    <source>
        <dbReference type="SAM" id="Phobius"/>
    </source>
</evidence>
<comment type="caution">
    <text evidence="2">The sequence shown here is derived from an EMBL/GenBank/DDBJ whole genome shotgun (WGS) entry which is preliminary data.</text>
</comment>
<proteinExistence type="predicted"/>